<dbReference type="EMBL" id="BMDI01000003">
    <property type="protein sequence ID" value="GGI21449.1"/>
    <property type="molecule type" value="Genomic_DNA"/>
</dbReference>
<dbReference type="RefSeq" id="WP_188382118.1">
    <property type="nucleotide sequence ID" value="NZ_BMDI01000003.1"/>
</dbReference>
<accession>A0A8J3B0D7</accession>
<keyword evidence="1" id="KW-1133">Transmembrane helix</keyword>
<gene>
    <name evidence="2" type="ORF">GCM10008066_29120</name>
</gene>
<keyword evidence="1" id="KW-0812">Transmembrane</keyword>
<dbReference type="AlphaFoldDB" id="A0A8J3B0D7"/>
<proteinExistence type="predicted"/>
<dbReference type="Proteomes" id="UP000642180">
    <property type="component" value="Unassembled WGS sequence"/>
</dbReference>
<organism evidence="2 3">
    <name type="scientific">Oxalicibacterium faecigallinarum</name>
    <dbReference type="NCBI Taxonomy" id="573741"/>
    <lineage>
        <taxon>Bacteria</taxon>
        <taxon>Pseudomonadati</taxon>
        <taxon>Pseudomonadota</taxon>
        <taxon>Betaproteobacteria</taxon>
        <taxon>Burkholderiales</taxon>
        <taxon>Oxalobacteraceae</taxon>
        <taxon>Oxalicibacterium</taxon>
    </lineage>
</organism>
<protein>
    <submittedName>
        <fullName evidence="2">Uncharacterized protein</fullName>
    </submittedName>
</protein>
<evidence type="ECO:0000313" key="3">
    <source>
        <dbReference type="Proteomes" id="UP000642180"/>
    </source>
</evidence>
<keyword evidence="1" id="KW-0472">Membrane</keyword>
<reference evidence="3" key="1">
    <citation type="journal article" date="2019" name="Int. J. Syst. Evol. Microbiol.">
        <title>The Global Catalogue of Microorganisms (GCM) 10K type strain sequencing project: providing services to taxonomists for standard genome sequencing and annotation.</title>
        <authorList>
            <consortium name="The Broad Institute Genomics Platform"/>
            <consortium name="The Broad Institute Genome Sequencing Center for Infectious Disease"/>
            <person name="Wu L."/>
            <person name="Ma J."/>
        </authorList>
    </citation>
    <scope>NUCLEOTIDE SEQUENCE [LARGE SCALE GENOMIC DNA]</scope>
    <source>
        <strain evidence="3">CCM 2767</strain>
    </source>
</reference>
<comment type="caution">
    <text evidence="2">The sequence shown here is derived from an EMBL/GenBank/DDBJ whole genome shotgun (WGS) entry which is preliminary data.</text>
</comment>
<name>A0A8J3B0D7_9BURK</name>
<evidence type="ECO:0000313" key="2">
    <source>
        <dbReference type="EMBL" id="GGI21449.1"/>
    </source>
</evidence>
<feature type="transmembrane region" description="Helical" evidence="1">
    <location>
        <begin position="16"/>
        <end position="34"/>
    </location>
</feature>
<keyword evidence="3" id="KW-1185">Reference proteome</keyword>
<evidence type="ECO:0000256" key="1">
    <source>
        <dbReference type="SAM" id="Phobius"/>
    </source>
</evidence>
<sequence>MTTENEAAPAPTNKPWQKVVAFLILAVALMYYPLSNFFNFSISFGDNTLEKALYVGKSTKDQFANFMDKGGLSYESSWKGYKAMKVNVHFHDNEKLAIAQIQLDKKPIRGDMASIANLKRSLSSECGSEWVSLSANQTMIQAKKNGVECALHDQGGQTEVILIKREP</sequence>